<sequence length="175" mass="20146">MDKQADSQVENEWKLADIEYNGYSNNDIIKFLSQLQNQTHDYLEAKKMLISAIRLVKKKGLTTNKKMTGGYVKDYVDTWIANGLTSVDEMVKFENNRNERSTDNQRESNVLIPTSDQIQKQNEKLAKQLGYNTVEEMGKASWNLLVELRNTRPERMANKAKTGLTATGHQVLKRF</sequence>
<reference evidence="2" key="1">
    <citation type="submission" date="2016-08" db="EMBL/GenBank/DDBJ databases">
        <authorList>
            <person name="Varghese N."/>
            <person name="Submissions Spin"/>
        </authorList>
    </citation>
    <scope>NUCLEOTIDE SEQUENCE [LARGE SCALE GENOMIC DNA]</scope>
    <source>
        <strain evidence="2">R-53094</strain>
    </source>
</reference>
<organism evidence="1 2">
    <name type="scientific">Weissella bombi</name>
    <dbReference type="NCBI Taxonomy" id="1505725"/>
    <lineage>
        <taxon>Bacteria</taxon>
        <taxon>Bacillati</taxon>
        <taxon>Bacillota</taxon>
        <taxon>Bacilli</taxon>
        <taxon>Lactobacillales</taxon>
        <taxon>Lactobacillaceae</taxon>
        <taxon>Weissella</taxon>
    </lineage>
</organism>
<protein>
    <submittedName>
        <fullName evidence="1">Uncharacterized protein</fullName>
    </submittedName>
</protein>
<dbReference type="Proteomes" id="UP000199268">
    <property type="component" value="Unassembled WGS sequence"/>
</dbReference>
<dbReference type="EMBL" id="FMAO01000020">
    <property type="protein sequence ID" value="SCC13327.1"/>
    <property type="molecule type" value="Genomic_DNA"/>
</dbReference>
<dbReference type="AlphaFoldDB" id="A0A1C4C2F7"/>
<proteinExistence type="predicted"/>
<evidence type="ECO:0000313" key="2">
    <source>
        <dbReference type="Proteomes" id="UP000199268"/>
    </source>
</evidence>
<accession>A0A1C4C2F7</accession>
<name>A0A1C4C2F7_9LACO</name>
<dbReference type="RefSeq" id="WP_092463962.1">
    <property type="nucleotide sequence ID" value="NZ_BJEE01000011.1"/>
</dbReference>
<dbReference type="STRING" id="1505725.GA0061074_12011"/>
<evidence type="ECO:0000313" key="1">
    <source>
        <dbReference type="EMBL" id="SCC13327.1"/>
    </source>
</evidence>
<keyword evidence="2" id="KW-1185">Reference proteome</keyword>
<gene>
    <name evidence="1" type="ORF">GA0061074_12011</name>
</gene>